<dbReference type="RefSeq" id="XP_022647806.1">
    <property type="nucleotide sequence ID" value="XM_022792071.1"/>
</dbReference>
<dbReference type="GeneID" id="111244719"/>
<sequence length="105" mass="11340">MCAPLVFVAVAVKVLALAAGAMDEEGVIQWFLDLGTSLGISQDGTTKEPDNKTKLPTVEELDEMVSKLKPDIMQAVMCDDDLAKVETMITKLHEAASIYLKSQQG</sequence>
<feature type="chain" id="PRO_5029520733" evidence="1">
    <location>
        <begin position="17"/>
        <end position="105"/>
    </location>
</feature>
<evidence type="ECO:0000313" key="3">
    <source>
        <dbReference type="Proteomes" id="UP000594260"/>
    </source>
</evidence>
<reference evidence="2" key="1">
    <citation type="submission" date="2021-01" db="UniProtKB">
        <authorList>
            <consortium name="EnsemblMetazoa"/>
        </authorList>
    </citation>
    <scope>IDENTIFICATION</scope>
</reference>
<keyword evidence="3" id="KW-1185">Reference proteome</keyword>
<proteinExistence type="predicted"/>
<evidence type="ECO:0000256" key="1">
    <source>
        <dbReference type="SAM" id="SignalP"/>
    </source>
</evidence>
<dbReference type="Proteomes" id="UP000594260">
    <property type="component" value="Unplaced"/>
</dbReference>
<dbReference type="AlphaFoldDB" id="A0A7M7J7P6"/>
<protein>
    <submittedName>
        <fullName evidence="2">Uncharacterized protein</fullName>
    </submittedName>
</protein>
<accession>A0A7M7J7P6</accession>
<dbReference type="EnsemblMetazoa" id="XM_022792071">
    <property type="protein sequence ID" value="XP_022647806"/>
    <property type="gene ID" value="LOC111244719"/>
</dbReference>
<feature type="signal peptide" evidence="1">
    <location>
        <begin position="1"/>
        <end position="16"/>
    </location>
</feature>
<organism evidence="2 3">
    <name type="scientific">Varroa destructor</name>
    <name type="common">Honeybee mite</name>
    <dbReference type="NCBI Taxonomy" id="109461"/>
    <lineage>
        <taxon>Eukaryota</taxon>
        <taxon>Metazoa</taxon>
        <taxon>Ecdysozoa</taxon>
        <taxon>Arthropoda</taxon>
        <taxon>Chelicerata</taxon>
        <taxon>Arachnida</taxon>
        <taxon>Acari</taxon>
        <taxon>Parasitiformes</taxon>
        <taxon>Mesostigmata</taxon>
        <taxon>Gamasina</taxon>
        <taxon>Dermanyssoidea</taxon>
        <taxon>Varroidae</taxon>
        <taxon>Varroa</taxon>
    </lineage>
</organism>
<name>A0A7M7J7P6_VARDE</name>
<keyword evidence="1" id="KW-0732">Signal</keyword>
<evidence type="ECO:0000313" key="2">
    <source>
        <dbReference type="EnsemblMetazoa" id="XP_022647806"/>
    </source>
</evidence>